<gene>
    <name evidence="2" type="ORF">LHYA1_G000490</name>
</gene>
<evidence type="ECO:0000313" key="3">
    <source>
        <dbReference type="Proteomes" id="UP000431533"/>
    </source>
</evidence>
<dbReference type="SUPFAM" id="SSF55961">
    <property type="entry name" value="Bet v1-like"/>
    <property type="match status" value="1"/>
</dbReference>
<organism evidence="2 3">
    <name type="scientific">Lachnellula hyalina</name>
    <dbReference type="NCBI Taxonomy" id="1316788"/>
    <lineage>
        <taxon>Eukaryota</taxon>
        <taxon>Fungi</taxon>
        <taxon>Dikarya</taxon>
        <taxon>Ascomycota</taxon>
        <taxon>Pezizomycotina</taxon>
        <taxon>Leotiomycetes</taxon>
        <taxon>Helotiales</taxon>
        <taxon>Lachnaceae</taxon>
        <taxon>Lachnellula</taxon>
    </lineage>
</organism>
<protein>
    <submittedName>
        <fullName evidence="2">Uncharacterized protein</fullName>
    </submittedName>
</protein>
<keyword evidence="1" id="KW-0472">Membrane</keyword>
<dbReference type="OrthoDB" id="509124at2759"/>
<evidence type="ECO:0000313" key="2">
    <source>
        <dbReference type="EMBL" id="TVY30470.1"/>
    </source>
</evidence>
<name>A0A8H8R8N4_9HELO</name>
<dbReference type="RefSeq" id="XP_031009256.1">
    <property type="nucleotide sequence ID" value="XM_031145482.1"/>
</dbReference>
<reference evidence="2 3" key="1">
    <citation type="submission" date="2018-05" db="EMBL/GenBank/DDBJ databases">
        <title>Genome sequencing and assembly of the regulated plant pathogen Lachnellula willkommii and related sister species for the development of diagnostic species identification markers.</title>
        <authorList>
            <person name="Giroux E."/>
            <person name="Bilodeau G."/>
        </authorList>
    </citation>
    <scope>NUCLEOTIDE SEQUENCE [LARGE SCALE GENOMIC DNA]</scope>
    <source>
        <strain evidence="2 3">CBS 185.66</strain>
    </source>
</reference>
<proteinExistence type="predicted"/>
<dbReference type="Proteomes" id="UP000431533">
    <property type="component" value="Unassembled WGS sequence"/>
</dbReference>
<dbReference type="GeneID" id="41980688"/>
<accession>A0A8H8R8N4</accession>
<dbReference type="InterPro" id="IPR019587">
    <property type="entry name" value="Polyketide_cyclase/dehydratase"/>
</dbReference>
<keyword evidence="1" id="KW-1133">Transmembrane helix</keyword>
<dbReference type="EMBL" id="QGMH01000007">
    <property type="protein sequence ID" value="TVY30470.1"/>
    <property type="molecule type" value="Genomic_DNA"/>
</dbReference>
<sequence>MARTKIYLYAAVAIFLIVFLFFFLAPAVRNSLAEQSYMETPTIPPAKAVWTSFASIRIKATEDEVFDVITKFDDYSSWSSSISDYKFDLPGIPQTGSHGTFKLYFDGFGSRTATFRITLLDRQRKRIAQRTTTYPRWLLGGETVQEVVPVEGSNGACEYRTYHTIEGLAAYYLLMAATEELAETQQKSAGELKAFIERQKR</sequence>
<dbReference type="AlphaFoldDB" id="A0A8H8R8N4"/>
<keyword evidence="1" id="KW-0812">Transmembrane</keyword>
<dbReference type="Gene3D" id="3.30.530.20">
    <property type="match status" value="1"/>
</dbReference>
<keyword evidence="3" id="KW-1185">Reference proteome</keyword>
<dbReference type="InterPro" id="IPR023393">
    <property type="entry name" value="START-like_dom_sf"/>
</dbReference>
<dbReference type="Pfam" id="PF10604">
    <property type="entry name" value="Polyketide_cyc2"/>
    <property type="match status" value="1"/>
</dbReference>
<feature type="transmembrane region" description="Helical" evidence="1">
    <location>
        <begin position="6"/>
        <end position="28"/>
    </location>
</feature>
<evidence type="ECO:0000256" key="1">
    <source>
        <dbReference type="SAM" id="Phobius"/>
    </source>
</evidence>
<comment type="caution">
    <text evidence="2">The sequence shown here is derived from an EMBL/GenBank/DDBJ whole genome shotgun (WGS) entry which is preliminary data.</text>
</comment>